<evidence type="ECO:0000313" key="1">
    <source>
        <dbReference type="EMBL" id="WMV26182.1"/>
    </source>
</evidence>
<accession>A0AAF0TMN6</accession>
<organism evidence="1 2">
    <name type="scientific">Solanum verrucosum</name>
    <dbReference type="NCBI Taxonomy" id="315347"/>
    <lineage>
        <taxon>Eukaryota</taxon>
        <taxon>Viridiplantae</taxon>
        <taxon>Streptophyta</taxon>
        <taxon>Embryophyta</taxon>
        <taxon>Tracheophyta</taxon>
        <taxon>Spermatophyta</taxon>
        <taxon>Magnoliopsida</taxon>
        <taxon>eudicotyledons</taxon>
        <taxon>Gunneridae</taxon>
        <taxon>Pentapetalae</taxon>
        <taxon>asterids</taxon>
        <taxon>lamiids</taxon>
        <taxon>Solanales</taxon>
        <taxon>Solanaceae</taxon>
        <taxon>Solanoideae</taxon>
        <taxon>Solaneae</taxon>
        <taxon>Solanum</taxon>
    </lineage>
</organism>
<name>A0AAF0TMN6_SOLVR</name>
<evidence type="ECO:0000313" key="2">
    <source>
        <dbReference type="Proteomes" id="UP001234989"/>
    </source>
</evidence>
<dbReference type="AlphaFoldDB" id="A0AAF0TMN6"/>
<reference evidence="1" key="1">
    <citation type="submission" date="2023-08" db="EMBL/GenBank/DDBJ databases">
        <title>A de novo genome assembly of Solanum verrucosum Schlechtendal, a Mexican diploid species geographically isolated from the other diploid A-genome species in potato relatives.</title>
        <authorList>
            <person name="Hosaka K."/>
        </authorList>
    </citation>
    <scope>NUCLEOTIDE SEQUENCE</scope>
    <source>
        <tissue evidence="1">Young leaves</tissue>
    </source>
</reference>
<protein>
    <submittedName>
        <fullName evidence="1">Uncharacterized protein</fullName>
    </submittedName>
</protein>
<dbReference type="EMBL" id="CP133615">
    <property type="protein sequence ID" value="WMV26182.1"/>
    <property type="molecule type" value="Genomic_DNA"/>
</dbReference>
<proteinExistence type="predicted"/>
<sequence length="59" mass="6516">MMLLDGHTVRMGSSQLAGHIKRSTTRKVADTRVHGKISGGLQHQQKLNALLGWSLERHA</sequence>
<dbReference type="Proteomes" id="UP001234989">
    <property type="component" value="Chromosome 4"/>
</dbReference>
<keyword evidence="2" id="KW-1185">Reference proteome</keyword>
<gene>
    <name evidence="1" type="ORF">MTR67_019567</name>
</gene>